<accession>A0A1M4W0S8</accession>
<name>A0A1M4W0S8_STRHI</name>
<dbReference type="InterPro" id="IPR029063">
    <property type="entry name" value="SAM-dependent_MTases_sf"/>
</dbReference>
<keyword evidence="2 5" id="KW-0489">Methyltransferase</keyword>
<sequence>MVDPLAELPEPELRARRARSFGERAAEYAVHRPDYPAGAVRWCLEPVRDRRQPRLLDLAAGTGKLTSALVGPGREVVAVEPDPAMRAEFARRAPGVPVLAGTAEDLPLPDAAVDAVLVGQAFHWFDPQPALREAARVLSAGGVLAVLWDVLDDRVGWVAGLVDVAETGVCRSRFAGRGLPIHECFTPPDRAEFGHVWRRTAESVTAMIGTHSLALVRTPADRAALLDRVLAYLRARPDGGEGEFALPLVTIAVRAARRQRR</sequence>
<dbReference type="Gene3D" id="3.40.50.150">
    <property type="entry name" value="Vaccinia Virus protein VP39"/>
    <property type="match status" value="1"/>
</dbReference>
<dbReference type="Pfam" id="PF08241">
    <property type="entry name" value="Methyltransf_11"/>
    <property type="match status" value="1"/>
</dbReference>
<keyword evidence="3 5" id="KW-0808">Transferase</keyword>
<reference evidence="5 6" key="1">
    <citation type="submission" date="2016-11" db="EMBL/GenBank/DDBJ databases">
        <authorList>
            <person name="Jaros S."/>
            <person name="Januszkiewicz K."/>
            <person name="Wedrychowicz H."/>
        </authorList>
    </citation>
    <scope>NUCLEOTIDE SEQUENCE [LARGE SCALE GENOMIC DNA]</scope>
    <source>
        <strain evidence="5 6">DSM 44523</strain>
    </source>
</reference>
<dbReference type="CDD" id="cd02440">
    <property type="entry name" value="AdoMet_MTases"/>
    <property type="match status" value="1"/>
</dbReference>
<gene>
    <name evidence="5" type="ORF">SAMN05444320_101957</name>
</gene>
<dbReference type="GO" id="GO:0008757">
    <property type="term" value="F:S-adenosylmethionine-dependent methyltransferase activity"/>
    <property type="evidence" value="ECO:0007669"/>
    <property type="project" value="InterPro"/>
</dbReference>
<evidence type="ECO:0000256" key="2">
    <source>
        <dbReference type="ARBA" id="ARBA00022603"/>
    </source>
</evidence>
<evidence type="ECO:0000256" key="1">
    <source>
        <dbReference type="ARBA" id="ARBA00008361"/>
    </source>
</evidence>
<dbReference type="Proteomes" id="UP000184501">
    <property type="component" value="Unassembled WGS sequence"/>
</dbReference>
<dbReference type="GO" id="GO:0032259">
    <property type="term" value="P:methylation"/>
    <property type="evidence" value="ECO:0007669"/>
    <property type="project" value="UniProtKB-KW"/>
</dbReference>
<dbReference type="EMBL" id="FQVN01000001">
    <property type="protein sequence ID" value="SHE74723.1"/>
    <property type="molecule type" value="Genomic_DNA"/>
</dbReference>
<proteinExistence type="inferred from homology"/>
<dbReference type="PANTHER" id="PTHR44942:SF4">
    <property type="entry name" value="METHYLTRANSFERASE TYPE 11 DOMAIN-CONTAINING PROTEIN"/>
    <property type="match status" value="1"/>
</dbReference>
<dbReference type="STRING" id="2017.SAMN05444320_101957"/>
<evidence type="ECO:0000256" key="3">
    <source>
        <dbReference type="ARBA" id="ARBA00022679"/>
    </source>
</evidence>
<dbReference type="AlphaFoldDB" id="A0A1M4W0S8"/>
<organism evidence="5 6">
    <name type="scientific">Streptoalloteichus hindustanus</name>
    <dbReference type="NCBI Taxonomy" id="2017"/>
    <lineage>
        <taxon>Bacteria</taxon>
        <taxon>Bacillati</taxon>
        <taxon>Actinomycetota</taxon>
        <taxon>Actinomycetes</taxon>
        <taxon>Pseudonocardiales</taxon>
        <taxon>Pseudonocardiaceae</taxon>
        <taxon>Streptoalloteichus</taxon>
    </lineage>
</organism>
<feature type="domain" description="Methyltransferase type 11" evidence="4">
    <location>
        <begin position="56"/>
        <end position="145"/>
    </location>
</feature>
<dbReference type="SUPFAM" id="SSF53335">
    <property type="entry name" value="S-adenosyl-L-methionine-dependent methyltransferases"/>
    <property type="match status" value="1"/>
</dbReference>
<evidence type="ECO:0000259" key="4">
    <source>
        <dbReference type="Pfam" id="PF08241"/>
    </source>
</evidence>
<dbReference type="PANTHER" id="PTHR44942">
    <property type="entry name" value="METHYLTRANSF_11 DOMAIN-CONTAINING PROTEIN"/>
    <property type="match status" value="1"/>
</dbReference>
<dbReference type="InterPro" id="IPR051052">
    <property type="entry name" value="Diverse_substrate_MTase"/>
</dbReference>
<dbReference type="InterPro" id="IPR013216">
    <property type="entry name" value="Methyltransf_11"/>
</dbReference>
<evidence type="ECO:0000313" key="5">
    <source>
        <dbReference type="EMBL" id="SHE74723.1"/>
    </source>
</evidence>
<protein>
    <submittedName>
        <fullName evidence="5">Methyltransferase domain-containing protein</fullName>
    </submittedName>
</protein>
<comment type="similarity">
    <text evidence="1">Belongs to the methyltransferase superfamily.</text>
</comment>
<keyword evidence="6" id="KW-1185">Reference proteome</keyword>
<evidence type="ECO:0000313" key="6">
    <source>
        <dbReference type="Proteomes" id="UP000184501"/>
    </source>
</evidence>